<keyword evidence="1" id="KW-0233">DNA recombination</keyword>
<dbReference type="GO" id="GO:0006310">
    <property type="term" value="P:DNA recombination"/>
    <property type="evidence" value="ECO:0007669"/>
    <property type="project" value="UniProtKB-KW"/>
</dbReference>
<keyword evidence="4" id="KW-1185">Reference proteome</keyword>
<accession>A0A225UGQ4</accession>
<gene>
    <name evidence="3" type="ORF">PHMEG_00038987</name>
</gene>
<keyword evidence="1" id="KW-0227">DNA damage</keyword>
<protein>
    <recommendedName>
        <fullName evidence="1">ATP-dependent DNA helicase</fullName>
        <ecNumber evidence="1">5.6.2.3</ecNumber>
    </recommendedName>
</protein>
<name>A0A225UGQ4_9STRA</name>
<reference evidence="4" key="1">
    <citation type="submission" date="2017-03" db="EMBL/GenBank/DDBJ databases">
        <title>Phytopthora megakarya and P. palmivora, two closely related causual agents of cacao black pod achieved similar genome size and gene model numbers by different mechanisms.</title>
        <authorList>
            <person name="Ali S."/>
            <person name="Shao J."/>
            <person name="Larry D.J."/>
            <person name="Kronmiller B."/>
            <person name="Shen D."/>
            <person name="Strem M.D."/>
            <person name="Melnick R.L."/>
            <person name="Guiltinan M.J."/>
            <person name="Tyler B.M."/>
            <person name="Meinhardt L.W."/>
            <person name="Bailey B.A."/>
        </authorList>
    </citation>
    <scope>NUCLEOTIDE SEQUENCE [LARGE SCALE GENOMIC DNA]</scope>
    <source>
        <strain evidence="4">zdho120</strain>
    </source>
</reference>
<comment type="similarity">
    <text evidence="1">Belongs to the helicase family.</text>
</comment>
<sequence length="213" mass="23903">MYTVFHILTPTATEVDGPSTESIVQQELNAYSPTDLKHVTELVGQLNRNQRDVFDQVVRAVEHPEGGGKLYLARVVLENPFVWSKYLRMFDLSAKVSLRDIAATLLTVGAYRTFDVSYSSQTNRAFHMQSSWQSQKAEQVQNASLIISDEAPMMNCGFFEAVDRVVRDIRKNESKPSSGKVIVFSGDHRQILPVLKDATRAETIAVCFKSSDL</sequence>
<dbReference type="Proteomes" id="UP000198211">
    <property type="component" value="Unassembled WGS sequence"/>
</dbReference>
<dbReference type="AlphaFoldDB" id="A0A225UGQ4"/>
<keyword evidence="1" id="KW-0547">Nucleotide-binding</keyword>
<comment type="catalytic activity">
    <reaction evidence="1">
        <text>ATP + H2O = ADP + phosphate + H(+)</text>
        <dbReference type="Rhea" id="RHEA:13065"/>
        <dbReference type="ChEBI" id="CHEBI:15377"/>
        <dbReference type="ChEBI" id="CHEBI:15378"/>
        <dbReference type="ChEBI" id="CHEBI:30616"/>
        <dbReference type="ChEBI" id="CHEBI:43474"/>
        <dbReference type="ChEBI" id="CHEBI:456216"/>
        <dbReference type="EC" id="5.6.2.3"/>
    </reaction>
</comment>
<dbReference type="Gene3D" id="3.40.50.300">
    <property type="entry name" value="P-loop containing nucleotide triphosphate hydrolases"/>
    <property type="match status" value="1"/>
</dbReference>
<keyword evidence="1" id="KW-0378">Hydrolase</keyword>
<dbReference type="GO" id="GO:0043139">
    <property type="term" value="F:5'-3' DNA helicase activity"/>
    <property type="evidence" value="ECO:0007669"/>
    <property type="project" value="UniProtKB-EC"/>
</dbReference>
<keyword evidence="1" id="KW-0067">ATP-binding</keyword>
<comment type="cofactor">
    <cofactor evidence="1">
        <name>Mg(2+)</name>
        <dbReference type="ChEBI" id="CHEBI:18420"/>
    </cofactor>
</comment>
<dbReference type="InterPro" id="IPR010285">
    <property type="entry name" value="DNA_helicase_pif1-like_DEAD"/>
</dbReference>
<dbReference type="Pfam" id="PF05970">
    <property type="entry name" value="PIF1"/>
    <property type="match status" value="1"/>
</dbReference>
<evidence type="ECO:0000256" key="1">
    <source>
        <dbReference type="RuleBase" id="RU363044"/>
    </source>
</evidence>
<organism evidence="3 4">
    <name type="scientific">Phytophthora megakarya</name>
    <dbReference type="NCBI Taxonomy" id="4795"/>
    <lineage>
        <taxon>Eukaryota</taxon>
        <taxon>Sar</taxon>
        <taxon>Stramenopiles</taxon>
        <taxon>Oomycota</taxon>
        <taxon>Peronosporomycetes</taxon>
        <taxon>Peronosporales</taxon>
        <taxon>Peronosporaceae</taxon>
        <taxon>Phytophthora</taxon>
    </lineage>
</organism>
<dbReference type="STRING" id="4795.A0A225UGQ4"/>
<keyword evidence="1 3" id="KW-0347">Helicase</keyword>
<dbReference type="GO" id="GO:0016887">
    <property type="term" value="F:ATP hydrolysis activity"/>
    <property type="evidence" value="ECO:0007669"/>
    <property type="project" value="RHEA"/>
</dbReference>
<evidence type="ECO:0000313" key="3">
    <source>
        <dbReference type="EMBL" id="OWY92130.1"/>
    </source>
</evidence>
<dbReference type="GO" id="GO:0000723">
    <property type="term" value="P:telomere maintenance"/>
    <property type="evidence" value="ECO:0007669"/>
    <property type="project" value="InterPro"/>
</dbReference>
<evidence type="ECO:0000259" key="2">
    <source>
        <dbReference type="Pfam" id="PF05970"/>
    </source>
</evidence>
<dbReference type="EC" id="5.6.2.3" evidence="1"/>
<keyword evidence="1" id="KW-0234">DNA repair</keyword>
<comment type="caution">
    <text evidence="3">The sequence shown here is derived from an EMBL/GenBank/DDBJ whole genome shotgun (WGS) entry which is preliminary data.</text>
</comment>
<dbReference type="InterPro" id="IPR027417">
    <property type="entry name" value="P-loop_NTPase"/>
</dbReference>
<feature type="domain" description="DNA helicase Pif1-like DEAD-box helicase" evidence="2">
    <location>
        <begin position="45"/>
        <end position="212"/>
    </location>
</feature>
<dbReference type="GO" id="GO:0005524">
    <property type="term" value="F:ATP binding"/>
    <property type="evidence" value="ECO:0007669"/>
    <property type="project" value="UniProtKB-KW"/>
</dbReference>
<dbReference type="EMBL" id="NBNE01018726">
    <property type="protein sequence ID" value="OWY92130.1"/>
    <property type="molecule type" value="Genomic_DNA"/>
</dbReference>
<dbReference type="PANTHER" id="PTHR10492">
    <property type="match status" value="1"/>
</dbReference>
<evidence type="ECO:0000313" key="4">
    <source>
        <dbReference type="Proteomes" id="UP000198211"/>
    </source>
</evidence>
<dbReference type="GO" id="GO:0006281">
    <property type="term" value="P:DNA repair"/>
    <property type="evidence" value="ECO:0007669"/>
    <property type="project" value="UniProtKB-KW"/>
</dbReference>
<proteinExistence type="inferred from homology"/>